<keyword evidence="1" id="KW-0808">Transferase</keyword>
<keyword evidence="1" id="KW-0489">Methyltransferase</keyword>
<evidence type="ECO:0000313" key="1">
    <source>
        <dbReference type="EMBL" id="OYW97823.1"/>
    </source>
</evidence>
<comment type="caution">
    <text evidence="1">The sequence shown here is derived from an EMBL/GenBank/DDBJ whole genome shotgun (WGS) entry which is preliminary data.</text>
</comment>
<dbReference type="EMBL" id="NCDQ01000589">
    <property type="protein sequence ID" value="OYW97823.1"/>
    <property type="molecule type" value="Genomic_DNA"/>
</dbReference>
<sequence length="100" mass="10877">RLNAEANGVAVRCVRNDLLEGEPPDVDLVLVGDLFYAPDLATRAEAFLRRCRAAGLMVLIGDPWRAPLPIERLRVVARHAVTDYGDPSGASREAAVLELI</sequence>
<gene>
    <name evidence="1" type="ORF">B7Z12_20935</name>
</gene>
<protein>
    <submittedName>
        <fullName evidence="1">Protein methyltransferase</fullName>
    </submittedName>
</protein>
<dbReference type="GO" id="GO:0032259">
    <property type="term" value="P:methylation"/>
    <property type="evidence" value="ECO:0007669"/>
    <property type="project" value="UniProtKB-KW"/>
</dbReference>
<dbReference type="Proteomes" id="UP000215616">
    <property type="component" value="Unassembled WGS sequence"/>
</dbReference>
<evidence type="ECO:0000313" key="2">
    <source>
        <dbReference type="Proteomes" id="UP000215616"/>
    </source>
</evidence>
<feature type="non-terminal residue" evidence="1">
    <location>
        <position position="1"/>
    </location>
</feature>
<organism evidence="1 2">
    <name type="scientific">Caulobacter vibrioides</name>
    <name type="common">Caulobacter crescentus</name>
    <dbReference type="NCBI Taxonomy" id="155892"/>
    <lineage>
        <taxon>Bacteria</taxon>
        <taxon>Pseudomonadati</taxon>
        <taxon>Pseudomonadota</taxon>
        <taxon>Alphaproteobacteria</taxon>
        <taxon>Caulobacterales</taxon>
        <taxon>Caulobacteraceae</taxon>
        <taxon>Caulobacter</taxon>
    </lineage>
</organism>
<reference evidence="1 2" key="1">
    <citation type="submission" date="2017-03" db="EMBL/GenBank/DDBJ databases">
        <title>Lifting the veil on microbial sulfur biogeochemistry in mining wastewaters.</title>
        <authorList>
            <person name="Kantor R.S."/>
            <person name="Colenbrander Nelson T."/>
            <person name="Marshall S."/>
            <person name="Bennett D."/>
            <person name="Apte S."/>
            <person name="Camacho D."/>
            <person name="Thomas B.C."/>
            <person name="Warren L.A."/>
            <person name="Banfield J.F."/>
        </authorList>
    </citation>
    <scope>NUCLEOTIDE SEQUENCE [LARGE SCALE GENOMIC DNA]</scope>
    <source>
        <strain evidence="1">32-67-7</strain>
    </source>
</reference>
<dbReference type="GO" id="GO:0008168">
    <property type="term" value="F:methyltransferase activity"/>
    <property type="evidence" value="ECO:0007669"/>
    <property type="project" value="UniProtKB-KW"/>
</dbReference>
<proteinExistence type="predicted"/>
<name>A0A258CR47_CAUVI</name>
<dbReference type="AlphaFoldDB" id="A0A258CR47"/>
<accession>A0A258CR47</accession>